<dbReference type="InterPro" id="IPR018159">
    <property type="entry name" value="Spectrin/alpha-actinin"/>
</dbReference>
<dbReference type="EMBL" id="JAHRIO010000880">
    <property type="protein sequence ID" value="MEQ2158524.1"/>
    <property type="molecule type" value="Genomic_DNA"/>
</dbReference>
<protein>
    <submittedName>
        <fullName evidence="3">Uncharacterized protein</fullName>
    </submittedName>
</protein>
<evidence type="ECO:0000313" key="4">
    <source>
        <dbReference type="Proteomes" id="UP001476798"/>
    </source>
</evidence>
<dbReference type="SUPFAM" id="SSF46966">
    <property type="entry name" value="Spectrin repeat"/>
    <property type="match status" value="3"/>
</dbReference>
<feature type="compositionally biased region" description="Low complexity" evidence="2">
    <location>
        <begin position="115"/>
        <end position="131"/>
    </location>
</feature>
<organism evidence="3 4">
    <name type="scientific">Goodea atripinnis</name>
    <dbReference type="NCBI Taxonomy" id="208336"/>
    <lineage>
        <taxon>Eukaryota</taxon>
        <taxon>Metazoa</taxon>
        <taxon>Chordata</taxon>
        <taxon>Craniata</taxon>
        <taxon>Vertebrata</taxon>
        <taxon>Euteleostomi</taxon>
        <taxon>Actinopterygii</taxon>
        <taxon>Neopterygii</taxon>
        <taxon>Teleostei</taxon>
        <taxon>Neoteleostei</taxon>
        <taxon>Acanthomorphata</taxon>
        <taxon>Ovalentaria</taxon>
        <taxon>Atherinomorphae</taxon>
        <taxon>Cyprinodontiformes</taxon>
        <taxon>Goodeidae</taxon>
        <taxon>Goodea</taxon>
    </lineage>
</organism>
<keyword evidence="1" id="KW-0344">Guanine-nucleotide releasing factor</keyword>
<gene>
    <name evidence="3" type="ORF">GOODEAATRI_013241</name>
</gene>
<dbReference type="Proteomes" id="UP001476798">
    <property type="component" value="Unassembled WGS sequence"/>
</dbReference>
<dbReference type="Gene3D" id="1.20.58.60">
    <property type="match status" value="3"/>
</dbReference>
<evidence type="ECO:0000256" key="2">
    <source>
        <dbReference type="SAM" id="MobiDB-lite"/>
    </source>
</evidence>
<dbReference type="InterPro" id="IPR002017">
    <property type="entry name" value="Spectrin_repeat"/>
</dbReference>
<name>A0ABV0MHE6_9TELE</name>
<dbReference type="Pfam" id="PF00435">
    <property type="entry name" value="Spectrin"/>
    <property type="match status" value="1"/>
</dbReference>
<comment type="caution">
    <text evidence="3">The sequence shown here is derived from an EMBL/GenBank/DDBJ whole genome shotgun (WGS) entry which is preliminary data.</text>
</comment>
<evidence type="ECO:0000313" key="3">
    <source>
        <dbReference type="EMBL" id="MEQ2158524.1"/>
    </source>
</evidence>
<dbReference type="PANTHER" id="PTHR22826">
    <property type="entry name" value="RHO GUANINE EXCHANGE FACTOR-RELATED"/>
    <property type="match status" value="1"/>
</dbReference>
<proteinExistence type="predicted"/>
<feature type="region of interest" description="Disordered" evidence="2">
    <location>
        <begin position="111"/>
        <end position="132"/>
    </location>
</feature>
<sequence length="450" mass="51248">MRGSKWDSIKPLLKILQESFPSCIHVALIIKPDNFWQKQRTNFGSSKFEFEMLTRLEEMQETVSRKDFPQDLEGARRMIEENAALKKKIIKAPIEELDTEGQRLLQRIQSSEAFSNRNGSTGGSNSSSSGGVCNADTKGLVPRITQLLDKLHSTRQHLHQAWHVRKLQLDQCFQLRLFEQDAEKVCGHGGSYTEIGNNHPHAVELQTQHNHFAMNCMNVYVNINRIVSVGSRLLESGHYASQQIKQISGQLEQEWKAFAAALDERSTLLEMSASFHKKCDQACGEVDLPSELQDLEDAIHHHQGLYEHITAAYSEVIYFVLELFTVYSYEKKNLQFVQVSQDGKALLDKLQRPLTPGNKLLEAAEQLAQTGECDPEEIYQAAHQLEDRIQDFVRRVEQRKVLLDMSVAFHTHVKEVGREGDTALKWVVGCVLVGMRAFRGLFSIWEIITC</sequence>
<reference evidence="3 4" key="1">
    <citation type="submission" date="2021-06" db="EMBL/GenBank/DDBJ databases">
        <authorList>
            <person name="Palmer J.M."/>
        </authorList>
    </citation>
    <scope>NUCLEOTIDE SEQUENCE [LARGE SCALE GENOMIC DNA]</scope>
    <source>
        <strain evidence="3 4">GA_2019</strain>
        <tissue evidence="3">Muscle</tissue>
    </source>
</reference>
<accession>A0ABV0MHE6</accession>
<dbReference type="InterPro" id="IPR051336">
    <property type="entry name" value="RhoGEF_Guanine_NuclExch_SF"/>
</dbReference>
<dbReference type="PANTHER" id="PTHR22826:SF106">
    <property type="entry name" value="TRIO, ISOFORM A"/>
    <property type="match status" value="1"/>
</dbReference>
<dbReference type="CDD" id="cd00176">
    <property type="entry name" value="SPEC"/>
    <property type="match status" value="1"/>
</dbReference>
<evidence type="ECO:0000256" key="1">
    <source>
        <dbReference type="ARBA" id="ARBA00022658"/>
    </source>
</evidence>
<dbReference type="SMART" id="SM00150">
    <property type="entry name" value="SPEC"/>
    <property type="match status" value="2"/>
</dbReference>
<keyword evidence="4" id="KW-1185">Reference proteome</keyword>